<gene>
    <name evidence="2" type="ORF">SAMN04515675_0049</name>
</gene>
<dbReference type="RefSeq" id="WP_083374516.1">
    <property type="nucleotide sequence ID" value="NZ_FNTS01000001.1"/>
</dbReference>
<dbReference type="Proteomes" id="UP000182179">
    <property type="component" value="Unassembled WGS sequence"/>
</dbReference>
<protein>
    <submittedName>
        <fullName evidence="2">Uncharacterized protein</fullName>
    </submittedName>
</protein>
<evidence type="ECO:0000313" key="3">
    <source>
        <dbReference type="Proteomes" id="UP000182179"/>
    </source>
</evidence>
<comment type="caution">
    <text evidence="2">The sequence shown here is derived from an EMBL/GenBank/DDBJ whole genome shotgun (WGS) entry which is preliminary data.</text>
</comment>
<keyword evidence="3" id="KW-1185">Reference proteome</keyword>
<evidence type="ECO:0000256" key="1">
    <source>
        <dbReference type="SAM" id="MobiDB-lite"/>
    </source>
</evidence>
<evidence type="ECO:0000313" key="2">
    <source>
        <dbReference type="EMBL" id="SEC63289.1"/>
    </source>
</evidence>
<feature type="compositionally biased region" description="Basic and acidic residues" evidence="1">
    <location>
        <begin position="40"/>
        <end position="50"/>
    </location>
</feature>
<name>A0A1H4U3J2_9PSED</name>
<organism evidence="2 3">
    <name type="scientific">Pseudomonas costantinii</name>
    <dbReference type="NCBI Taxonomy" id="168469"/>
    <lineage>
        <taxon>Bacteria</taxon>
        <taxon>Pseudomonadati</taxon>
        <taxon>Pseudomonadota</taxon>
        <taxon>Gammaproteobacteria</taxon>
        <taxon>Pseudomonadales</taxon>
        <taxon>Pseudomonadaceae</taxon>
        <taxon>Pseudomonas</taxon>
    </lineage>
</organism>
<reference evidence="2 3" key="1">
    <citation type="submission" date="2016-10" db="EMBL/GenBank/DDBJ databases">
        <authorList>
            <person name="Varghese N."/>
            <person name="Submissions S."/>
        </authorList>
    </citation>
    <scope>NUCLEOTIDE SEQUENCE [LARGE SCALE GENOMIC DNA]</scope>
    <source>
        <strain evidence="2 3">BS2773</strain>
    </source>
</reference>
<feature type="region of interest" description="Disordered" evidence="1">
    <location>
        <begin position="12"/>
        <end position="50"/>
    </location>
</feature>
<sequence>MSEVEQDVAADAFRGVEPLRRGPVTVTGHNDDENELTPEAQRKREQREREKEAGVEVFELKLGPAERLMLLEGRVRRGSKGVPYTATEYLLTLLRNDNRLLEKQVGKLDGRTCKNCQKQLPRGCGGTWAGESRCLLARSEIALEL</sequence>
<dbReference type="EMBL" id="FNTS01000001">
    <property type="protein sequence ID" value="SEC63289.1"/>
    <property type="molecule type" value="Genomic_DNA"/>
</dbReference>
<proteinExistence type="predicted"/>
<accession>A0A1H4U3J2</accession>